<comment type="subcellular location">
    <subcellularLocation>
        <location evidence="1">Secreted</location>
    </subcellularLocation>
</comment>
<evidence type="ECO:0000256" key="2">
    <source>
        <dbReference type="ARBA" id="ARBA00008098"/>
    </source>
</evidence>
<organism evidence="6">
    <name type="scientific">Galleria mellonella</name>
    <name type="common">Greater wax moth</name>
    <dbReference type="NCBI Taxonomy" id="7137"/>
    <lineage>
        <taxon>Eukaryota</taxon>
        <taxon>Metazoa</taxon>
        <taxon>Ecdysozoa</taxon>
        <taxon>Arthropoda</taxon>
        <taxon>Hexapoda</taxon>
        <taxon>Insecta</taxon>
        <taxon>Pterygota</taxon>
        <taxon>Neoptera</taxon>
        <taxon>Endopterygota</taxon>
        <taxon>Lepidoptera</taxon>
        <taxon>Glossata</taxon>
        <taxon>Ditrysia</taxon>
        <taxon>Pyraloidea</taxon>
        <taxon>Pyralidae</taxon>
        <taxon>Galleriinae</taxon>
        <taxon>Galleria</taxon>
    </lineage>
</organism>
<proteinExistence type="evidence at transcript level"/>
<keyword evidence="4 5" id="KW-0732">Signal</keyword>
<dbReference type="GO" id="GO:0005615">
    <property type="term" value="C:extracellular space"/>
    <property type="evidence" value="ECO:0007669"/>
    <property type="project" value="TreeGrafter"/>
</dbReference>
<dbReference type="GO" id="GO:0007608">
    <property type="term" value="P:sensory perception of smell"/>
    <property type="evidence" value="ECO:0007669"/>
    <property type="project" value="TreeGrafter"/>
</dbReference>
<evidence type="ECO:0000313" key="6">
    <source>
        <dbReference type="EMBL" id="QID58962.1"/>
    </source>
</evidence>
<name>A0A6G6C216_GALME</name>
<comment type="similarity">
    <text evidence="2">Belongs to the PBP/GOBP family.</text>
</comment>
<dbReference type="SMR" id="A0A6G6C216"/>
<dbReference type="FunFam" id="1.10.238.20:FF:000001">
    <property type="entry name" value="General odorant-binding protein lush"/>
    <property type="match status" value="1"/>
</dbReference>
<evidence type="ECO:0000256" key="1">
    <source>
        <dbReference type="ARBA" id="ARBA00004613"/>
    </source>
</evidence>
<dbReference type="GO" id="GO:0005549">
    <property type="term" value="F:odorant binding"/>
    <property type="evidence" value="ECO:0007669"/>
    <property type="project" value="InterPro"/>
</dbReference>
<dbReference type="PANTHER" id="PTHR11857:SF43">
    <property type="entry name" value="GEO07291P1-RELATED"/>
    <property type="match status" value="1"/>
</dbReference>
<dbReference type="InterPro" id="IPR006170">
    <property type="entry name" value="PBP/GOBP"/>
</dbReference>
<evidence type="ECO:0000256" key="4">
    <source>
        <dbReference type="ARBA" id="ARBA00022729"/>
    </source>
</evidence>
<feature type="signal peptide" evidence="5">
    <location>
        <begin position="1"/>
        <end position="20"/>
    </location>
</feature>
<protein>
    <submittedName>
        <fullName evidence="6">Odorant-binding protein</fullName>
    </submittedName>
</protein>
<dbReference type="CDD" id="cd23992">
    <property type="entry name" value="PBP_GOBP"/>
    <property type="match status" value="1"/>
</dbReference>
<keyword evidence="3" id="KW-0964">Secreted</keyword>
<dbReference type="EMBL" id="MN990659">
    <property type="protein sequence ID" value="QID58962.1"/>
    <property type="molecule type" value="mRNA"/>
</dbReference>
<dbReference type="KEGG" id="gmw:113518122"/>
<dbReference type="Gene3D" id="1.10.238.20">
    <property type="entry name" value="Pheromone/general odorant binding protein domain"/>
    <property type="match status" value="1"/>
</dbReference>
<reference evidence="6" key="1">
    <citation type="journal article" date="2020" name="Insect Mol. Biol.">
        <title>Mating-based regulation and ligand binding of an odorant-binding protein support the inverse sexual communication of the greater wax moth, Galleria mellonella (Lepidoptera: Pyralidae).</title>
        <authorList>
            <person name="Lizana P."/>
            <person name="Machuca J."/>
            <person name="Larama G."/>
            <person name="Quiroz A."/>
            <person name="Mutis A."/>
            <person name="Venthur H."/>
        </authorList>
    </citation>
    <scope>NUCLEOTIDE SEQUENCE</scope>
</reference>
<dbReference type="SMART" id="SM00708">
    <property type="entry name" value="PhBP"/>
    <property type="match status" value="1"/>
</dbReference>
<dbReference type="AlphaFoldDB" id="A0A6G6C216"/>
<evidence type="ECO:0000256" key="3">
    <source>
        <dbReference type="ARBA" id="ARBA00022525"/>
    </source>
</evidence>
<dbReference type="PANTHER" id="PTHR11857">
    <property type="entry name" value="ODORANT BINDING PROTEIN-RELATED"/>
    <property type="match status" value="1"/>
</dbReference>
<accession>A0A6G6C216</accession>
<sequence length="139" mass="15297">MKTFLFLVFVMAVAGQAVEAHNVHLSQAQKEKAQQYTVECQKETGVKPELLLEAKQGKLSDDDALKKFTLCFFKKSGIVDGEGKLNVETALSKLPEGVDKADAKKLLEECRKKTGKDAADTAFAILKCYSQGTKTHVLF</sequence>
<evidence type="ECO:0000256" key="5">
    <source>
        <dbReference type="SAM" id="SignalP"/>
    </source>
</evidence>
<dbReference type="SUPFAM" id="SSF47565">
    <property type="entry name" value="Insect pheromone/odorant-binding proteins"/>
    <property type="match status" value="1"/>
</dbReference>
<feature type="chain" id="PRO_5044632259" evidence="5">
    <location>
        <begin position="21"/>
        <end position="139"/>
    </location>
</feature>
<dbReference type="InterPro" id="IPR036728">
    <property type="entry name" value="PBP_GOBP_sf"/>
</dbReference>
<dbReference type="Pfam" id="PF01395">
    <property type="entry name" value="PBP_GOBP"/>
    <property type="match status" value="1"/>
</dbReference>
<gene>
    <name evidence="6" type="primary">OBP18</name>
</gene>